<protein>
    <recommendedName>
        <fullName evidence="9">Major facilitator superfamily (MFS) profile domain-containing protein</fullName>
    </recommendedName>
</protein>
<keyword evidence="8" id="KW-1185">Reference proteome</keyword>
<dbReference type="Pfam" id="PF07690">
    <property type="entry name" value="MFS_1"/>
    <property type="match status" value="1"/>
</dbReference>
<evidence type="ECO:0000256" key="1">
    <source>
        <dbReference type="ARBA" id="ARBA00004651"/>
    </source>
</evidence>
<feature type="transmembrane region" description="Helical" evidence="6">
    <location>
        <begin position="81"/>
        <end position="99"/>
    </location>
</feature>
<keyword evidence="4 6" id="KW-1133">Transmembrane helix</keyword>
<feature type="transmembrane region" description="Helical" evidence="6">
    <location>
        <begin position="134"/>
        <end position="157"/>
    </location>
</feature>
<evidence type="ECO:0000256" key="5">
    <source>
        <dbReference type="ARBA" id="ARBA00023136"/>
    </source>
</evidence>
<evidence type="ECO:0000256" key="3">
    <source>
        <dbReference type="ARBA" id="ARBA00022692"/>
    </source>
</evidence>
<dbReference type="RefSeq" id="WP_372447053.1">
    <property type="nucleotide sequence ID" value="NZ_BOVJ01000039.1"/>
</dbReference>
<evidence type="ECO:0000256" key="6">
    <source>
        <dbReference type="SAM" id="Phobius"/>
    </source>
</evidence>
<gene>
    <name evidence="7" type="ORF">PACILC2_11720</name>
</gene>
<evidence type="ECO:0000313" key="8">
    <source>
        <dbReference type="Proteomes" id="UP000680304"/>
    </source>
</evidence>
<feature type="transmembrane region" description="Helical" evidence="6">
    <location>
        <begin position="45"/>
        <end position="69"/>
    </location>
</feature>
<dbReference type="Proteomes" id="UP000680304">
    <property type="component" value="Unassembled WGS sequence"/>
</dbReference>
<evidence type="ECO:0000313" key="7">
    <source>
        <dbReference type="EMBL" id="GIQ62604.1"/>
    </source>
</evidence>
<accession>A0ABQ4N324</accession>
<keyword evidence="3 6" id="KW-0812">Transmembrane</keyword>
<dbReference type="PANTHER" id="PTHR43124:SF8">
    <property type="entry name" value="INNER MEMBRANE TRANSPORT PROTEIN YDHP"/>
    <property type="match status" value="1"/>
</dbReference>
<organism evidence="7 8">
    <name type="scientific">Paenibacillus cisolokensis</name>
    <dbReference type="NCBI Taxonomy" id="1658519"/>
    <lineage>
        <taxon>Bacteria</taxon>
        <taxon>Bacillati</taxon>
        <taxon>Bacillota</taxon>
        <taxon>Bacilli</taxon>
        <taxon>Bacillales</taxon>
        <taxon>Paenibacillaceae</taxon>
        <taxon>Paenibacillus</taxon>
    </lineage>
</organism>
<evidence type="ECO:0000256" key="2">
    <source>
        <dbReference type="ARBA" id="ARBA00022475"/>
    </source>
</evidence>
<comment type="caution">
    <text evidence="7">The sequence shown here is derived from an EMBL/GenBank/DDBJ whole genome shotgun (WGS) entry which is preliminary data.</text>
</comment>
<feature type="transmembrane region" description="Helical" evidence="6">
    <location>
        <begin position="106"/>
        <end position="128"/>
    </location>
</feature>
<dbReference type="InterPro" id="IPR011701">
    <property type="entry name" value="MFS"/>
</dbReference>
<proteinExistence type="predicted"/>
<dbReference type="EMBL" id="BOVJ01000039">
    <property type="protein sequence ID" value="GIQ62604.1"/>
    <property type="molecule type" value="Genomic_DNA"/>
</dbReference>
<dbReference type="Gene3D" id="1.20.1250.20">
    <property type="entry name" value="MFS general substrate transporter like domains"/>
    <property type="match status" value="1"/>
</dbReference>
<sequence>MAHELFAVAAAAAVCILLLARFVPAFPRGESVAMGKQARALGRTALILVLLTTVFGFGGVFAGFTYISPFLQQITGFSEKTVSPIMLVFGIGSAVGNWIGGRLADWCLMPTLFGSLTMLVMSMAVFSWAGSEPVWAVILVLIWGISGFAMVPTLNMLMLKKRGKRPIWPRRSTFPLLTSGMPWVRPLAERQFKPVSLSAGRQPPGRRSVP</sequence>
<name>A0ABQ4N324_9BACL</name>
<evidence type="ECO:0008006" key="9">
    <source>
        <dbReference type="Google" id="ProtNLM"/>
    </source>
</evidence>
<comment type="subcellular location">
    <subcellularLocation>
        <location evidence="1">Cell membrane</location>
        <topology evidence="1">Multi-pass membrane protein</topology>
    </subcellularLocation>
</comment>
<dbReference type="InterPro" id="IPR050189">
    <property type="entry name" value="MFS_Efflux_Transporters"/>
</dbReference>
<reference evidence="7 8" key="1">
    <citation type="submission" date="2021-04" db="EMBL/GenBank/DDBJ databases">
        <title>Draft genome sequence of Paenibacillus cisolokensis, LC2-13A.</title>
        <authorList>
            <person name="Uke A."/>
            <person name="Chhe C."/>
            <person name="Baramee S."/>
            <person name="Kosugi A."/>
        </authorList>
    </citation>
    <scope>NUCLEOTIDE SEQUENCE [LARGE SCALE GENOMIC DNA]</scope>
    <source>
        <strain evidence="7 8">LC2-13A</strain>
    </source>
</reference>
<evidence type="ECO:0000256" key="4">
    <source>
        <dbReference type="ARBA" id="ARBA00022989"/>
    </source>
</evidence>
<dbReference type="InterPro" id="IPR036259">
    <property type="entry name" value="MFS_trans_sf"/>
</dbReference>
<keyword evidence="2" id="KW-1003">Cell membrane</keyword>
<keyword evidence="5 6" id="KW-0472">Membrane</keyword>
<dbReference type="PANTHER" id="PTHR43124">
    <property type="entry name" value="PURINE EFFLUX PUMP PBUE"/>
    <property type="match status" value="1"/>
</dbReference>
<feature type="transmembrane region" description="Helical" evidence="6">
    <location>
        <begin position="6"/>
        <end position="24"/>
    </location>
</feature>
<dbReference type="SUPFAM" id="SSF103473">
    <property type="entry name" value="MFS general substrate transporter"/>
    <property type="match status" value="1"/>
</dbReference>